<dbReference type="RefSeq" id="WP_106739519.1">
    <property type="nucleotide sequence ID" value="NZ_CP027657.1"/>
</dbReference>
<accession>A0A2R3QSL4</accession>
<gene>
    <name evidence="2" type="ORF">C7A17_19190</name>
</gene>
<evidence type="ECO:0000256" key="1">
    <source>
        <dbReference type="SAM" id="SignalP"/>
    </source>
</evidence>
<evidence type="ECO:0000313" key="2">
    <source>
        <dbReference type="EMBL" id="AVO54795.1"/>
    </source>
</evidence>
<evidence type="ECO:0000313" key="3">
    <source>
        <dbReference type="Proteomes" id="UP000238327"/>
    </source>
</evidence>
<sequence length="209" mass="22669">MRNIILLSLCLGLVACSANPQHLYQEQVVNASTPLAKTPEEALRNTSAQPMQIAPGWRPEQWKITAEEPRLLINGTPSNYRVFSVDLKAGKPFQIKVNSWCVNACLGFSKYVLAPYLILLDDESKVVGQGFGQVRGIVGVIDQDLTGQVDRDGTYYLIVAADNRNPGKQVLIDNVMVVGSSVPANGPRIQVGMGSYPFGSVAPFLVAPQ</sequence>
<evidence type="ECO:0008006" key="4">
    <source>
        <dbReference type="Google" id="ProtNLM"/>
    </source>
</evidence>
<reference evidence="2 3" key="1">
    <citation type="submission" date="2018-03" db="EMBL/GenBank/DDBJ databases">
        <title>Complete genome sequence and methylome analysis of Pseudomonas mendocina NEB 698.</title>
        <authorList>
            <person name="Morgan R.D."/>
        </authorList>
    </citation>
    <scope>NUCLEOTIDE SEQUENCE [LARGE SCALE GENOMIC DNA]</scope>
    <source>
        <strain evidence="2 3">NEB698</strain>
    </source>
</reference>
<organism evidence="2 3">
    <name type="scientific">Ectopseudomonas mendocina</name>
    <name type="common">Pseudomonas mendocina</name>
    <dbReference type="NCBI Taxonomy" id="300"/>
    <lineage>
        <taxon>Bacteria</taxon>
        <taxon>Pseudomonadati</taxon>
        <taxon>Pseudomonadota</taxon>
        <taxon>Gammaproteobacteria</taxon>
        <taxon>Pseudomonadales</taxon>
        <taxon>Pseudomonadaceae</taxon>
        <taxon>Ectopseudomonas</taxon>
    </lineage>
</organism>
<protein>
    <recommendedName>
        <fullName evidence="4">Lipoprotein</fullName>
    </recommendedName>
</protein>
<dbReference type="EMBL" id="CP027657">
    <property type="protein sequence ID" value="AVO54795.1"/>
    <property type="molecule type" value="Genomic_DNA"/>
</dbReference>
<dbReference type="PROSITE" id="PS51257">
    <property type="entry name" value="PROKAR_LIPOPROTEIN"/>
    <property type="match status" value="1"/>
</dbReference>
<proteinExistence type="predicted"/>
<feature type="chain" id="PRO_5015316415" description="Lipoprotein" evidence="1">
    <location>
        <begin position="21"/>
        <end position="209"/>
    </location>
</feature>
<feature type="signal peptide" evidence="1">
    <location>
        <begin position="1"/>
        <end position="20"/>
    </location>
</feature>
<keyword evidence="1" id="KW-0732">Signal</keyword>
<dbReference type="OrthoDB" id="6864997at2"/>
<name>A0A2R3QSL4_ECTME</name>
<dbReference type="Proteomes" id="UP000238327">
    <property type="component" value="Chromosome"/>
</dbReference>
<dbReference type="AlphaFoldDB" id="A0A2R3QSL4"/>